<dbReference type="SUPFAM" id="SSF57667">
    <property type="entry name" value="beta-beta-alpha zinc fingers"/>
    <property type="match status" value="5"/>
</dbReference>
<keyword evidence="3" id="KW-0677">Repeat</keyword>
<feature type="domain" description="C2H2-type" evidence="9">
    <location>
        <begin position="992"/>
        <end position="1019"/>
    </location>
</feature>
<feature type="compositionally biased region" description="Basic residues" evidence="8">
    <location>
        <begin position="549"/>
        <end position="559"/>
    </location>
</feature>
<feature type="domain" description="C2H2-type" evidence="9">
    <location>
        <begin position="723"/>
        <end position="750"/>
    </location>
</feature>
<evidence type="ECO:0000313" key="10">
    <source>
        <dbReference type="EMBL" id="OWF38729.1"/>
    </source>
</evidence>
<feature type="domain" description="C2H2-type" evidence="9">
    <location>
        <begin position="695"/>
        <end position="723"/>
    </location>
</feature>
<dbReference type="PROSITE" id="PS00028">
    <property type="entry name" value="ZINC_FINGER_C2H2_1"/>
    <property type="match status" value="11"/>
</dbReference>
<dbReference type="EMBL" id="NEDP02005557">
    <property type="protein sequence ID" value="OWF38729.1"/>
    <property type="molecule type" value="Genomic_DNA"/>
</dbReference>
<dbReference type="PANTHER" id="PTHR24381:SF393">
    <property type="entry name" value="CHROMATIN-LINKED ADAPTOR FOR MSL PROTEINS, ISOFORM B"/>
    <property type="match status" value="1"/>
</dbReference>
<keyword evidence="4 7" id="KW-0863">Zinc-finger</keyword>
<dbReference type="GO" id="GO:0000981">
    <property type="term" value="F:DNA-binding transcription factor activity, RNA polymerase II-specific"/>
    <property type="evidence" value="ECO:0007669"/>
    <property type="project" value="TreeGrafter"/>
</dbReference>
<dbReference type="OrthoDB" id="3535323at2759"/>
<dbReference type="Pfam" id="PF13912">
    <property type="entry name" value="zf-C2H2_6"/>
    <property type="match status" value="1"/>
</dbReference>
<dbReference type="FunFam" id="3.30.160.60:FF:000765">
    <property type="entry name" value="Zinc finger 45-like"/>
    <property type="match status" value="1"/>
</dbReference>
<dbReference type="GO" id="GO:0008270">
    <property type="term" value="F:zinc ion binding"/>
    <property type="evidence" value="ECO:0007669"/>
    <property type="project" value="UniProtKB-KW"/>
</dbReference>
<dbReference type="Pfam" id="PF13894">
    <property type="entry name" value="zf-C2H2_4"/>
    <property type="match status" value="1"/>
</dbReference>
<evidence type="ECO:0000313" key="11">
    <source>
        <dbReference type="Proteomes" id="UP000242188"/>
    </source>
</evidence>
<reference evidence="10 11" key="1">
    <citation type="journal article" date="2017" name="Nat. Ecol. Evol.">
        <title>Scallop genome provides insights into evolution of bilaterian karyotype and development.</title>
        <authorList>
            <person name="Wang S."/>
            <person name="Zhang J."/>
            <person name="Jiao W."/>
            <person name="Li J."/>
            <person name="Xun X."/>
            <person name="Sun Y."/>
            <person name="Guo X."/>
            <person name="Huan P."/>
            <person name="Dong B."/>
            <person name="Zhang L."/>
            <person name="Hu X."/>
            <person name="Sun X."/>
            <person name="Wang J."/>
            <person name="Zhao C."/>
            <person name="Wang Y."/>
            <person name="Wang D."/>
            <person name="Huang X."/>
            <person name="Wang R."/>
            <person name="Lv J."/>
            <person name="Li Y."/>
            <person name="Zhang Z."/>
            <person name="Liu B."/>
            <person name="Lu W."/>
            <person name="Hui Y."/>
            <person name="Liang J."/>
            <person name="Zhou Z."/>
            <person name="Hou R."/>
            <person name="Li X."/>
            <person name="Liu Y."/>
            <person name="Li H."/>
            <person name="Ning X."/>
            <person name="Lin Y."/>
            <person name="Zhao L."/>
            <person name="Xing Q."/>
            <person name="Dou J."/>
            <person name="Li Y."/>
            <person name="Mao J."/>
            <person name="Guo H."/>
            <person name="Dou H."/>
            <person name="Li T."/>
            <person name="Mu C."/>
            <person name="Jiang W."/>
            <person name="Fu Q."/>
            <person name="Fu X."/>
            <person name="Miao Y."/>
            <person name="Liu J."/>
            <person name="Yu Q."/>
            <person name="Li R."/>
            <person name="Liao H."/>
            <person name="Li X."/>
            <person name="Kong Y."/>
            <person name="Jiang Z."/>
            <person name="Chourrout D."/>
            <person name="Li R."/>
            <person name="Bao Z."/>
        </authorList>
    </citation>
    <scope>NUCLEOTIDE SEQUENCE [LARGE SCALE GENOMIC DNA]</scope>
    <source>
        <strain evidence="10 11">PY_sf001</strain>
    </source>
</reference>
<keyword evidence="6" id="KW-0539">Nucleus</keyword>
<organism evidence="10 11">
    <name type="scientific">Mizuhopecten yessoensis</name>
    <name type="common">Japanese scallop</name>
    <name type="synonym">Patinopecten yessoensis</name>
    <dbReference type="NCBI Taxonomy" id="6573"/>
    <lineage>
        <taxon>Eukaryota</taxon>
        <taxon>Metazoa</taxon>
        <taxon>Spiralia</taxon>
        <taxon>Lophotrochozoa</taxon>
        <taxon>Mollusca</taxon>
        <taxon>Bivalvia</taxon>
        <taxon>Autobranchia</taxon>
        <taxon>Pteriomorphia</taxon>
        <taxon>Pectinida</taxon>
        <taxon>Pectinoidea</taxon>
        <taxon>Pectinidae</taxon>
        <taxon>Mizuhopecten</taxon>
    </lineage>
</organism>
<accession>A0A210PQF1</accession>
<dbReference type="Gene3D" id="3.30.160.60">
    <property type="entry name" value="Classic Zinc Finger"/>
    <property type="match status" value="9"/>
</dbReference>
<keyword evidence="5" id="KW-0862">Zinc</keyword>
<dbReference type="SMART" id="SM00355">
    <property type="entry name" value="ZnF_C2H2"/>
    <property type="match status" value="13"/>
</dbReference>
<dbReference type="Pfam" id="PF00096">
    <property type="entry name" value="zf-C2H2"/>
    <property type="match status" value="7"/>
</dbReference>
<feature type="domain" description="C2H2-type" evidence="9">
    <location>
        <begin position="895"/>
        <end position="922"/>
    </location>
</feature>
<dbReference type="InterPro" id="IPR036236">
    <property type="entry name" value="Znf_C2H2_sf"/>
</dbReference>
<evidence type="ECO:0000256" key="3">
    <source>
        <dbReference type="ARBA" id="ARBA00022737"/>
    </source>
</evidence>
<proteinExistence type="predicted"/>
<dbReference type="FunFam" id="3.30.160.60:FF:002343">
    <property type="entry name" value="Zinc finger protein 33A"/>
    <property type="match status" value="1"/>
</dbReference>
<evidence type="ECO:0000256" key="2">
    <source>
        <dbReference type="ARBA" id="ARBA00022723"/>
    </source>
</evidence>
<dbReference type="Proteomes" id="UP000242188">
    <property type="component" value="Unassembled WGS sequence"/>
</dbReference>
<evidence type="ECO:0000256" key="4">
    <source>
        <dbReference type="ARBA" id="ARBA00022771"/>
    </source>
</evidence>
<dbReference type="PROSITE" id="PS50157">
    <property type="entry name" value="ZINC_FINGER_C2H2_2"/>
    <property type="match status" value="12"/>
</dbReference>
<feature type="domain" description="C2H2-type" evidence="9">
    <location>
        <begin position="1020"/>
        <end position="1044"/>
    </location>
</feature>
<evidence type="ECO:0000256" key="7">
    <source>
        <dbReference type="PROSITE-ProRule" id="PRU00042"/>
    </source>
</evidence>
<feature type="domain" description="C2H2-type" evidence="9">
    <location>
        <begin position="635"/>
        <end position="657"/>
    </location>
</feature>
<evidence type="ECO:0000256" key="5">
    <source>
        <dbReference type="ARBA" id="ARBA00022833"/>
    </source>
</evidence>
<feature type="region of interest" description="Disordered" evidence="8">
    <location>
        <begin position="85"/>
        <end position="260"/>
    </location>
</feature>
<feature type="region of interest" description="Disordered" evidence="8">
    <location>
        <begin position="442"/>
        <end position="467"/>
    </location>
</feature>
<feature type="domain" description="C2H2-type" evidence="9">
    <location>
        <begin position="923"/>
        <end position="950"/>
    </location>
</feature>
<sequence>MDSVIKLCSELSSAGEEYVLLTAGNEGNQKQFGSVKGRQFLQVNQDLAQRFFSYCYNAASTSMYMGGQSYGHAMEVVSMSANRNSALPLGHSHHPVSDSTANRNSTLPLGHSHHPVSDSTANRNSALPLGHSHHPVSDSTANRNSALPLGHSHHPVSDSTANRNSALPLGHSHHPVSDSTANRNSALPLGHSHHPVSDSTANRNSALPLGHSHHPVSDSTANRNSALPLGHSHHPVSDSTANRNSALPLGHSHHPVSDSAASTIAGALQSLAAEFQMGRPQNSAMMPMGSSGIGVGEGHQDFEMTSQDRDVMSTYMGNVSYGSHHSNMNIGNMSNMNHSDICVQNTNTHANDYLIRTNIGNENFTAQPMNRESLIPNLNENNSKSQEDFTGNQKENTKFVENGSENANFVENQNKCTSFSENQTSNPDFDSKSETKITFEDDHKKQITDETGLSNNQEKTASASGEKSLAYVSEKHKVVTASLPKEKHFDDSDDSNFSIGFETDFNLRDHQDDLKLVISNVVSTLDRENNADIKNEVQDGKPQVNKNANYRRKKSRKQRKDVTETRQSRTRKEKQFIAEESDDMESDIDKINSEDDDYALSDGIDSEATIVSDGENNETSCLRGAAKRKAAFQCHRCGVCHKTFANSSNLRRHEKSHGVQGDQRRCVKCNEFVLINDMKRHLRAKHANDNKKQKLHCKDCGKVCMSKSLLRQHVSKAHGEVKFKCDKCHKVFMSEDAFKSHMVKHLQKHVCGVCQQTFATQAGLAQHSSDTHHVDIQCEVQKCSLCGRRRGQQHKCPGKKIKVQREFICLVCNKHFSRIQNLNLHRRIHNDNRTKLKCELCDKLFSDRCSLKKHVRYVHSAERNFVCDVCGKSFKQNDTLKNHVRIHAEEKTDEFKCGLCSKLLSSKSALNVHYRSHTGAKPYMCEICGMSFRQVANMRKHMLIHTTAKANQCELCGKEYKYRDSWKAHMRSHVIKEGLRREVIKTKYGKVYNCEYCQKQFSTASQYKVHIRTHTDERPFKCDMCEKAFKEKGKLSRHVNRVHSQMLSMHPHQKVSMDSRIVIPVPNDHIMYYTGAVAGV</sequence>
<name>A0A210PQF1_MIZYE</name>
<evidence type="ECO:0000259" key="9">
    <source>
        <dbReference type="PROSITE" id="PS50157"/>
    </source>
</evidence>
<feature type="domain" description="C2H2-type" evidence="9">
    <location>
        <begin position="749"/>
        <end position="772"/>
    </location>
</feature>
<comment type="caution">
    <text evidence="10">The sequence shown here is derived from an EMBL/GenBank/DDBJ whole genome shotgun (WGS) entry which is preliminary data.</text>
</comment>
<dbReference type="GO" id="GO:0005634">
    <property type="term" value="C:nucleus"/>
    <property type="evidence" value="ECO:0007669"/>
    <property type="project" value="UniProtKB-SubCell"/>
</dbReference>
<keyword evidence="11" id="KW-1185">Reference proteome</keyword>
<evidence type="ECO:0000256" key="1">
    <source>
        <dbReference type="ARBA" id="ARBA00004123"/>
    </source>
</evidence>
<dbReference type="InterPro" id="IPR013087">
    <property type="entry name" value="Znf_C2H2_type"/>
</dbReference>
<feature type="domain" description="C2H2-type" evidence="9">
    <location>
        <begin position="836"/>
        <end position="864"/>
    </location>
</feature>
<comment type="subcellular location">
    <subcellularLocation>
        <location evidence="1">Nucleus</location>
    </subcellularLocation>
</comment>
<dbReference type="AlphaFoldDB" id="A0A210PQF1"/>
<dbReference type="PANTHER" id="PTHR24381">
    <property type="entry name" value="ZINC FINGER PROTEIN"/>
    <property type="match status" value="1"/>
</dbReference>
<keyword evidence="2" id="KW-0479">Metal-binding</keyword>
<feature type="compositionally biased region" description="Polar residues" evidence="8">
    <location>
        <begin position="97"/>
        <end position="107"/>
    </location>
</feature>
<feature type="domain" description="C2H2-type" evidence="9">
    <location>
        <begin position="865"/>
        <end position="892"/>
    </location>
</feature>
<feature type="region of interest" description="Disordered" evidence="8">
    <location>
        <begin position="532"/>
        <end position="585"/>
    </location>
</feature>
<feature type="domain" description="C2H2-type" evidence="9">
    <location>
        <begin position="951"/>
        <end position="978"/>
    </location>
</feature>
<feature type="compositionally biased region" description="Polar residues" evidence="8">
    <location>
        <begin position="449"/>
        <end position="465"/>
    </location>
</feature>
<evidence type="ECO:0000256" key="8">
    <source>
        <dbReference type="SAM" id="MobiDB-lite"/>
    </source>
</evidence>
<protein>
    <submittedName>
        <fullName evidence="10">Zinc finger protein 782</fullName>
    </submittedName>
</protein>
<evidence type="ECO:0000256" key="6">
    <source>
        <dbReference type="ARBA" id="ARBA00023242"/>
    </source>
</evidence>
<feature type="domain" description="C2H2-type" evidence="9">
    <location>
        <begin position="807"/>
        <end position="834"/>
    </location>
</feature>
<dbReference type="FunFam" id="3.30.160.60:FF:000688">
    <property type="entry name" value="zinc finger protein 197 isoform X1"/>
    <property type="match status" value="1"/>
</dbReference>
<gene>
    <name evidence="10" type="ORF">KP79_PYT23159</name>
</gene>
<dbReference type="GO" id="GO:0000977">
    <property type="term" value="F:RNA polymerase II transcription regulatory region sequence-specific DNA binding"/>
    <property type="evidence" value="ECO:0007669"/>
    <property type="project" value="TreeGrafter"/>
</dbReference>